<dbReference type="KEGG" id="bvv:BHK69_18050"/>
<accession>A0A1D7U434</accession>
<keyword evidence="3" id="KW-1185">Reference proteome</keyword>
<evidence type="ECO:0008006" key="4">
    <source>
        <dbReference type="Google" id="ProtNLM"/>
    </source>
</evidence>
<name>A0A1D7U434_9HYPH</name>
<keyword evidence="1" id="KW-1277">Toxin-antitoxin system</keyword>
<evidence type="ECO:0000313" key="2">
    <source>
        <dbReference type="EMBL" id="AOO82092.1"/>
    </source>
</evidence>
<gene>
    <name evidence="2" type="ORF">BHK69_18050</name>
</gene>
<dbReference type="OrthoDB" id="9814952at2"/>
<evidence type="ECO:0000313" key="3">
    <source>
        <dbReference type="Proteomes" id="UP000094969"/>
    </source>
</evidence>
<dbReference type="EMBL" id="CP017147">
    <property type="protein sequence ID" value="AOO82092.1"/>
    <property type="molecule type" value="Genomic_DNA"/>
</dbReference>
<dbReference type="STRING" id="1526658.BHK69_18050"/>
<dbReference type="Pfam" id="PF05016">
    <property type="entry name" value="ParE_toxin"/>
    <property type="match status" value="1"/>
</dbReference>
<sequence>MGKFDIVVRPAARQDLKAIYNWISERASPAIAITYVRRIQSSYDALSDFPERGTRRDHLMTGLRTFGIDRRVTIAFRIDGSSVVILRILYGGRDLEGAIAEEKD</sequence>
<organism evidence="2 3">
    <name type="scientific">Bosea vaviloviae</name>
    <dbReference type="NCBI Taxonomy" id="1526658"/>
    <lineage>
        <taxon>Bacteria</taxon>
        <taxon>Pseudomonadati</taxon>
        <taxon>Pseudomonadota</taxon>
        <taxon>Alphaproteobacteria</taxon>
        <taxon>Hyphomicrobiales</taxon>
        <taxon>Boseaceae</taxon>
        <taxon>Bosea</taxon>
    </lineage>
</organism>
<dbReference type="InterPro" id="IPR007712">
    <property type="entry name" value="RelE/ParE_toxin"/>
</dbReference>
<protein>
    <recommendedName>
        <fullName evidence="4">Plasmid stabilization protein</fullName>
    </recommendedName>
</protein>
<dbReference type="AlphaFoldDB" id="A0A1D7U434"/>
<reference evidence="2 3" key="1">
    <citation type="journal article" date="2015" name="Antonie Van Leeuwenhoek">
        <title>Bosea vaviloviae sp. nov., a new species of slow-growing rhizobia isolated from nodules of the relict species Vavilovia formosa (Stev.) Fed.</title>
        <authorList>
            <person name="Safronova V.I."/>
            <person name="Kuznetsova I.G."/>
            <person name="Sazanova A.L."/>
            <person name="Kimeklis A.K."/>
            <person name="Belimov A.A."/>
            <person name="Andronov E.E."/>
            <person name="Pinaev A.G."/>
            <person name="Chizhevskaya E.P."/>
            <person name="Pukhaev A.R."/>
            <person name="Popov K.P."/>
            <person name="Willems A."/>
            <person name="Tikhonovich I.A."/>
        </authorList>
    </citation>
    <scope>NUCLEOTIDE SEQUENCE [LARGE SCALE GENOMIC DNA]</scope>
    <source>
        <strain evidence="2 3">Vaf18</strain>
    </source>
</reference>
<dbReference type="InterPro" id="IPR035093">
    <property type="entry name" value="RelE/ParE_toxin_dom_sf"/>
</dbReference>
<evidence type="ECO:0000256" key="1">
    <source>
        <dbReference type="ARBA" id="ARBA00022649"/>
    </source>
</evidence>
<dbReference type="RefSeq" id="WP_069691302.1">
    <property type="nucleotide sequence ID" value="NZ_CP017147.1"/>
</dbReference>
<proteinExistence type="predicted"/>
<dbReference type="Gene3D" id="3.30.2310.20">
    <property type="entry name" value="RelE-like"/>
    <property type="match status" value="1"/>
</dbReference>
<dbReference type="Proteomes" id="UP000094969">
    <property type="component" value="Chromosome"/>
</dbReference>